<accession>A0A291HMS2</accession>
<keyword evidence="3" id="KW-1185">Reference proteome</keyword>
<evidence type="ECO:0008006" key="4">
    <source>
        <dbReference type="Google" id="ProtNLM"/>
    </source>
</evidence>
<keyword evidence="1" id="KW-1133">Transmembrane helix</keyword>
<dbReference type="Proteomes" id="UP000217763">
    <property type="component" value="Chromosome"/>
</dbReference>
<keyword evidence="1" id="KW-0472">Membrane</keyword>
<name>A0A291HMS2_9GAMM</name>
<sequence>MLVEQFSLLLTDEQGMTKVEYAVAGALLAIAVILAFDQLGGAVGRAIFYLAELLKDAPAPLPEELPPGNTGDKEE</sequence>
<evidence type="ECO:0000313" key="3">
    <source>
        <dbReference type="Proteomes" id="UP000217763"/>
    </source>
</evidence>
<dbReference type="EMBL" id="CP012621">
    <property type="protein sequence ID" value="ATG73434.1"/>
    <property type="molecule type" value="Genomic_DNA"/>
</dbReference>
<dbReference type="RefSeq" id="WP_096778775.1">
    <property type="nucleotide sequence ID" value="NZ_CP012621.1"/>
</dbReference>
<evidence type="ECO:0000256" key="1">
    <source>
        <dbReference type="SAM" id="Phobius"/>
    </source>
</evidence>
<dbReference type="AlphaFoldDB" id="A0A291HMS2"/>
<evidence type="ECO:0000313" key="2">
    <source>
        <dbReference type="EMBL" id="ATG73434.1"/>
    </source>
</evidence>
<reference evidence="3" key="1">
    <citation type="submission" date="2015-09" db="EMBL/GenBank/DDBJ databases">
        <authorList>
            <person name="Shao Z."/>
            <person name="Wang L."/>
        </authorList>
    </citation>
    <scope>NUCLEOTIDE SEQUENCE [LARGE SCALE GENOMIC DNA]</scope>
    <source>
        <strain evidence="3">F13-1</strain>
    </source>
</reference>
<feature type="transmembrane region" description="Helical" evidence="1">
    <location>
        <begin position="20"/>
        <end position="36"/>
    </location>
</feature>
<dbReference type="KEGG" id="zdf:AN401_05785"/>
<gene>
    <name evidence="2" type="ORF">AN401_05785</name>
</gene>
<protein>
    <recommendedName>
        <fullName evidence="4">Flp family type IVb pilin</fullName>
    </recommendedName>
</protein>
<proteinExistence type="predicted"/>
<keyword evidence="1" id="KW-0812">Transmembrane</keyword>
<organism evidence="2 3">
    <name type="scientific">Zobellella denitrificans</name>
    <dbReference type="NCBI Taxonomy" id="347534"/>
    <lineage>
        <taxon>Bacteria</taxon>
        <taxon>Pseudomonadati</taxon>
        <taxon>Pseudomonadota</taxon>
        <taxon>Gammaproteobacteria</taxon>
        <taxon>Aeromonadales</taxon>
        <taxon>Aeromonadaceae</taxon>
        <taxon>Zobellella</taxon>
    </lineage>
</organism>